<evidence type="ECO:0000256" key="3">
    <source>
        <dbReference type="ARBA" id="ARBA00022692"/>
    </source>
</evidence>
<accession>A0A975U0X9</accession>
<dbReference type="GO" id="GO:0015562">
    <property type="term" value="F:efflux transmembrane transporter activity"/>
    <property type="evidence" value="ECO:0007669"/>
    <property type="project" value="InterPro"/>
</dbReference>
<evidence type="ECO:0000256" key="1">
    <source>
        <dbReference type="ARBA" id="ARBA00004442"/>
    </source>
</evidence>
<organism evidence="8 9">
    <name type="scientific">Elioraea tepida</name>
    <dbReference type="NCBI Taxonomy" id="2843330"/>
    <lineage>
        <taxon>Bacteria</taxon>
        <taxon>Pseudomonadati</taxon>
        <taxon>Pseudomonadota</taxon>
        <taxon>Alphaproteobacteria</taxon>
        <taxon>Acetobacterales</taxon>
        <taxon>Elioraeaceae</taxon>
        <taxon>Elioraea</taxon>
    </lineage>
</organism>
<keyword evidence="3" id="KW-0812">Transmembrane</keyword>
<keyword evidence="7" id="KW-0732">Signal</keyword>
<gene>
    <name evidence="8" type="ORF">KO353_10065</name>
</gene>
<proteinExistence type="predicted"/>
<evidence type="ECO:0000313" key="9">
    <source>
        <dbReference type="Proteomes" id="UP000694001"/>
    </source>
</evidence>
<keyword evidence="5" id="KW-0998">Cell outer membrane</keyword>
<evidence type="ECO:0000256" key="5">
    <source>
        <dbReference type="ARBA" id="ARBA00023237"/>
    </source>
</evidence>
<evidence type="ECO:0000256" key="2">
    <source>
        <dbReference type="ARBA" id="ARBA00022452"/>
    </source>
</evidence>
<name>A0A975U0X9_9PROT</name>
<dbReference type="AlphaFoldDB" id="A0A975U0X9"/>
<evidence type="ECO:0000256" key="4">
    <source>
        <dbReference type="ARBA" id="ARBA00023136"/>
    </source>
</evidence>
<feature type="chain" id="PRO_5037409218" evidence="7">
    <location>
        <begin position="22"/>
        <end position="605"/>
    </location>
</feature>
<dbReference type="GO" id="GO:0015288">
    <property type="term" value="F:porin activity"/>
    <property type="evidence" value="ECO:0007669"/>
    <property type="project" value="TreeGrafter"/>
</dbReference>
<dbReference type="PANTHER" id="PTHR30026:SF23">
    <property type="entry name" value="TO APRF-PUTATIVE OUTER MEMBRANE EFFLUX PROTEIN OR SECRETED ALKALINE PHOSPHATASE-RELATED"/>
    <property type="match status" value="1"/>
</dbReference>
<keyword evidence="2" id="KW-1134">Transmembrane beta strand</keyword>
<dbReference type="KEGG" id="elio:KO353_10065"/>
<protein>
    <submittedName>
        <fullName evidence="8">TolC family protein</fullName>
    </submittedName>
</protein>
<sequence>MTMLRLLPILLAAALPAQAHAQGWFSDRFDNAIANVDQITARYRNDLREELERAGVRPPPLPTPTAAEQAAVRSLRPWWQQAVVRPIEPGGRAIPVSLAYMYDSAILYSAQLRVFGDLPAIRDLQEAEVAGRYVPRGFAEGRIGQVNDPTRSLANTLGSERLLRNEVATEFGLRQRLITGGEVTMGQRFLNFSTNSVDFVPQRQTVAQSFITIVQPLLRDSGTAYVRSIHEVARVDARVAQSEFRRQAENHLLEVARAYWTLHLARVTLLVKERLVAQVRPIVAQLEARRGIDADGLLLNRARTALATREAEVLRARAGVRNAEVRLRGLVNDPRFGQQGITELMPSDTPLDRYEPIGLATVLERAIALRPEVHQLYLQHRAAVLREGQAQVEALPRLDIVLEGTQGGRGLGRYQFGEAFDRYNNLQRPGGTIGLRLEVPLQSDDLAARLERRRLETRQVESQGRATLATIVAESEVTLNEYNVAFREVAARALAMRAAQTEVNIQTERFRQGVGSGLAGATALDLLLQAQERLAEAEERVAAAQVGFTLAFLVLARVQGTFTSLENLDVRKIDDAARGPSYVLQRSSAAEGRSPQPAPRNGRTP</sequence>
<comment type="subcellular location">
    <subcellularLocation>
        <location evidence="1">Cell outer membrane</location>
    </subcellularLocation>
</comment>
<evidence type="ECO:0000256" key="6">
    <source>
        <dbReference type="SAM" id="MobiDB-lite"/>
    </source>
</evidence>
<dbReference type="RefSeq" id="WP_218284540.1">
    <property type="nucleotide sequence ID" value="NZ_CP076448.1"/>
</dbReference>
<dbReference type="Proteomes" id="UP000694001">
    <property type="component" value="Chromosome"/>
</dbReference>
<dbReference type="EMBL" id="CP076448">
    <property type="protein sequence ID" value="QXM23659.1"/>
    <property type="molecule type" value="Genomic_DNA"/>
</dbReference>
<dbReference type="GO" id="GO:0009279">
    <property type="term" value="C:cell outer membrane"/>
    <property type="evidence" value="ECO:0007669"/>
    <property type="project" value="UniProtKB-SubCell"/>
</dbReference>
<dbReference type="InterPro" id="IPR051906">
    <property type="entry name" value="TolC-like"/>
</dbReference>
<keyword evidence="4" id="KW-0472">Membrane</keyword>
<keyword evidence="9" id="KW-1185">Reference proteome</keyword>
<reference evidence="8" key="1">
    <citation type="submission" date="2021-06" db="EMBL/GenBank/DDBJ databases">
        <title>Elioraea tepida, sp. nov., a moderately thermophilic aerobic anoxygenic phototrophic bacterium isolated from an alkaline siliceous hot spring mat community in Yellowstone National Park, WY, USA.</title>
        <authorList>
            <person name="Saini M.K."/>
            <person name="Yoshida S."/>
            <person name="Sebastian A."/>
            <person name="Hirose S."/>
            <person name="Hara E."/>
            <person name="Tamaki H."/>
            <person name="Soulier N.T."/>
            <person name="Albert I."/>
            <person name="Hanada S."/>
            <person name="Bryant D.A."/>
            <person name="Tank M."/>
        </authorList>
    </citation>
    <scope>NUCLEOTIDE SEQUENCE</scope>
    <source>
        <strain evidence="8">MS-P2</strain>
    </source>
</reference>
<dbReference type="PANTHER" id="PTHR30026">
    <property type="entry name" value="OUTER MEMBRANE PROTEIN TOLC"/>
    <property type="match status" value="1"/>
</dbReference>
<evidence type="ECO:0000256" key="7">
    <source>
        <dbReference type="SAM" id="SignalP"/>
    </source>
</evidence>
<feature type="signal peptide" evidence="7">
    <location>
        <begin position="1"/>
        <end position="21"/>
    </location>
</feature>
<dbReference type="GO" id="GO:1990281">
    <property type="term" value="C:efflux pump complex"/>
    <property type="evidence" value="ECO:0007669"/>
    <property type="project" value="TreeGrafter"/>
</dbReference>
<evidence type="ECO:0000313" key="8">
    <source>
        <dbReference type="EMBL" id="QXM23659.1"/>
    </source>
</evidence>
<feature type="region of interest" description="Disordered" evidence="6">
    <location>
        <begin position="582"/>
        <end position="605"/>
    </location>
</feature>